<evidence type="ECO:0000256" key="3">
    <source>
        <dbReference type="ARBA" id="ARBA00023163"/>
    </source>
</evidence>
<dbReference type="Proteomes" id="UP001299546">
    <property type="component" value="Unassembled WGS sequence"/>
</dbReference>
<dbReference type="InterPro" id="IPR020449">
    <property type="entry name" value="Tscrpt_reg_AraC-type_HTH"/>
</dbReference>
<dbReference type="RefSeq" id="WP_066731570.1">
    <property type="nucleotide sequence ID" value="NZ_JAJCIQ010000001.1"/>
</dbReference>
<dbReference type="InterPro" id="IPR053142">
    <property type="entry name" value="PchR_regulatory_protein"/>
</dbReference>
<dbReference type="PROSITE" id="PS00041">
    <property type="entry name" value="HTH_ARAC_FAMILY_1"/>
    <property type="match status" value="1"/>
</dbReference>
<dbReference type="Gene3D" id="1.10.10.60">
    <property type="entry name" value="Homeodomain-like"/>
    <property type="match status" value="1"/>
</dbReference>
<dbReference type="PANTHER" id="PTHR47893:SF1">
    <property type="entry name" value="REGULATORY PROTEIN PCHR"/>
    <property type="match status" value="1"/>
</dbReference>
<dbReference type="InterPro" id="IPR009057">
    <property type="entry name" value="Homeodomain-like_sf"/>
</dbReference>
<dbReference type="PRINTS" id="PR00032">
    <property type="entry name" value="HTHARAC"/>
</dbReference>
<organism evidence="5 6">
    <name type="scientific">Bariatricus massiliensis</name>
    <dbReference type="NCBI Taxonomy" id="1745713"/>
    <lineage>
        <taxon>Bacteria</taxon>
        <taxon>Bacillati</taxon>
        <taxon>Bacillota</taxon>
        <taxon>Clostridia</taxon>
        <taxon>Lachnospirales</taxon>
        <taxon>Lachnospiraceae</taxon>
        <taxon>Bariatricus</taxon>
    </lineage>
</organism>
<evidence type="ECO:0000313" key="6">
    <source>
        <dbReference type="Proteomes" id="UP001299546"/>
    </source>
</evidence>
<keyword evidence="1" id="KW-0805">Transcription regulation</keyword>
<evidence type="ECO:0000256" key="1">
    <source>
        <dbReference type="ARBA" id="ARBA00023015"/>
    </source>
</evidence>
<reference evidence="5 6" key="1">
    <citation type="submission" date="2021-10" db="EMBL/GenBank/DDBJ databases">
        <title>Collection of gut derived symbiotic bacterial strains cultured from healthy donors.</title>
        <authorList>
            <person name="Lin H."/>
            <person name="Littmann E."/>
            <person name="Kohout C."/>
            <person name="Pamer E.G."/>
        </authorList>
    </citation>
    <scope>NUCLEOTIDE SEQUENCE [LARGE SCALE GENOMIC DNA]</scope>
    <source>
        <strain evidence="5 6">DFI.1.165</strain>
    </source>
</reference>
<dbReference type="PANTHER" id="PTHR47893">
    <property type="entry name" value="REGULATORY PROTEIN PCHR"/>
    <property type="match status" value="1"/>
</dbReference>
<protein>
    <submittedName>
        <fullName evidence="5">AraC family transcriptional regulator</fullName>
    </submittedName>
</protein>
<evidence type="ECO:0000256" key="2">
    <source>
        <dbReference type="ARBA" id="ARBA00023125"/>
    </source>
</evidence>
<evidence type="ECO:0000259" key="4">
    <source>
        <dbReference type="PROSITE" id="PS01124"/>
    </source>
</evidence>
<keyword evidence="6" id="KW-1185">Reference proteome</keyword>
<dbReference type="SMART" id="SM00342">
    <property type="entry name" value="HTH_ARAC"/>
    <property type="match status" value="1"/>
</dbReference>
<proteinExistence type="predicted"/>
<sequence>MKMYYARTPEDYEEFFHRQMGMRRLEHAEQENLWEHPQNGCIINSGSRGQIQFSIGSYTVPEDFCVEYGYDTRYLHLGIIYEGTTYSLVEDKLKASAAPSAFLAVEHECGGVNCWKKGQHLKGIEMSVDMIYLKEVILPFLGLEEDALSFLEENVRYTLLPDEIRNLIFRAEQMIRDGSFTAPLRISLCLEFIAHLLHPDNRNIFTCGETDFCKYISVGKSRVKITSEDFKKIVEAHDRIEKDASSFFTIYELSRELGISEQKLKAGFKELYRQTLWDYANSVRMHTAVMLLQNTDMRINEISQRVGYQSQVAFSNMFKKWCGLTPGQFRTQSISCDGVPWE</sequence>
<accession>A0ABS8DB85</accession>
<keyword evidence="3" id="KW-0804">Transcription</keyword>
<feature type="domain" description="HTH araC/xylS-type" evidence="4">
    <location>
        <begin position="234"/>
        <end position="332"/>
    </location>
</feature>
<evidence type="ECO:0000313" key="5">
    <source>
        <dbReference type="EMBL" id="MCB7385687.1"/>
    </source>
</evidence>
<dbReference type="PROSITE" id="PS01124">
    <property type="entry name" value="HTH_ARAC_FAMILY_2"/>
    <property type="match status" value="1"/>
</dbReference>
<dbReference type="SUPFAM" id="SSF46689">
    <property type="entry name" value="Homeodomain-like"/>
    <property type="match status" value="1"/>
</dbReference>
<dbReference type="EMBL" id="JAJCIS010000001">
    <property type="protein sequence ID" value="MCB7385687.1"/>
    <property type="molecule type" value="Genomic_DNA"/>
</dbReference>
<dbReference type="InterPro" id="IPR018060">
    <property type="entry name" value="HTH_AraC"/>
</dbReference>
<gene>
    <name evidence="5" type="ORF">LIZ65_00150</name>
</gene>
<keyword evidence="2" id="KW-0238">DNA-binding</keyword>
<dbReference type="InterPro" id="IPR018062">
    <property type="entry name" value="HTH_AraC-typ_CS"/>
</dbReference>
<name>A0ABS8DB85_9FIRM</name>
<dbReference type="Pfam" id="PF12833">
    <property type="entry name" value="HTH_18"/>
    <property type="match status" value="1"/>
</dbReference>
<comment type="caution">
    <text evidence="5">The sequence shown here is derived from an EMBL/GenBank/DDBJ whole genome shotgun (WGS) entry which is preliminary data.</text>
</comment>